<dbReference type="Gene3D" id="3.40.50.300">
    <property type="entry name" value="P-loop containing nucleotide triphosphate hydrolases"/>
    <property type="match status" value="2"/>
</dbReference>
<dbReference type="RefSeq" id="WP_317635713.1">
    <property type="nucleotide sequence ID" value="NZ_AP026802.1"/>
</dbReference>
<dbReference type="REBASE" id="722956">
    <property type="entry name" value="Lsp3ORF2140P"/>
</dbReference>
<keyword evidence="2" id="KW-0255">Endonuclease</keyword>
<evidence type="ECO:0000313" key="3">
    <source>
        <dbReference type="Proteomes" id="UP001321861"/>
    </source>
</evidence>
<dbReference type="GO" id="GO:0016787">
    <property type="term" value="F:hydrolase activity"/>
    <property type="evidence" value="ECO:0007669"/>
    <property type="project" value="InterPro"/>
</dbReference>
<dbReference type="Gene3D" id="3.40.50.150">
    <property type="entry name" value="Vaccinia Virus protein VP39"/>
    <property type="match status" value="1"/>
</dbReference>
<evidence type="ECO:0000313" key="2">
    <source>
        <dbReference type="EMBL" id="BDR57772.1"/>
    </source>
</evidence>
<evidence type="ECO:0000259" key="1">
    <source>
        <dbReference type="PROSITE" id="PS51192"/>
    </source>
</evidence>
<accession>A0AAU9CUV1</accession>
<gene>
    <name evidence="2" type="ORF">XA3_02130</name>
</gene>
<dbReference type="InterPro" id="IPR002052">
    <property type="entry name" value="DNA_methylase_N6_adenine_CS"/>
</dbReference>
<dbReference type="InterPro" id="IPR050742">
    <property type="entry name" value="Helicase_Restrict-Modif_Enz"/>
</dbReference>
<dbReference type="InterPro" id="IPR006935">
    <property type="entry name" value="Helicase/UvrB_N"/>
</dbReference>
<keyword evidence="3" id="KW-1185">Reference proteome</keyword>
<dbReference type="GO" id="GO:0032259">
    <property type="term" value="P:methylation"/>
    <property type="evidence" value="ECO:0007669"/>
    <property type="project" value="InterPro"/>
</dbReference>
<dbReference type="Proteomes" id="UP001321861">
    <property type="component" value="Chromosome"/>
</dbReference>
<dbReference type="InterPro" id="IPR014001">
    <property type="entry name" value="Helicase_ATP-bd"/>
</dbReference>
<dbReference type="PANTHER" id="PTHR47396:SF1">
    <property type="entry name" value="ATP-DEPENDENT HELICASE IRC3-RELATED"/>
    <property type="match status" value="1"/>
</dbReference>
<dbReference type="GO" id="GO:0003677">
    <property type="term" value="F:DNA binding"/>
    <property type="evidence" value="ECO:0007669"/>
    <property type="project" value="InterPro"/>
</dbReference>
<dbReference type="InterPro" id="IPR011639">
    <property type="entry name" value="MethylTrfase_TaqI-like_dom"/>
</dbReference>
<dbReference type="GO" id="GO:0006304">
    <property type="term" value="P:DNA modification"/>
    <property type="evidence" value="ECO:0007669"/>
    <property type="project" value="InterPro"/>
</dbReference>
<proteinExistence type="predicted"/>
<dbReference type="GO" id="GO:0009007">
    <property type="term" value="F:site-specific DNA-methyltransferase (adenine-specific) activity"/>
    <property type="evidence" value="ECO:0007669"/>
    <property type="project" value="UniProtKB-EC"/>
</dbReference>
<dbReference type="PANTHER" id="PTHR47396">
    <property type="entry name" value="TYPE I RESTRICTION ENZYME ECOKI R PROTEIN"/>
    <property type="match status" value="1"/>
</dbReference>
<reference evidence="2 3" key="1">
    <citation type="journal article" date="2023" name="Microbiol. Spectr.">
        <title>Symbiosis of Carpenter Bees with Uncharacterized Lactic Acid Bacteria Showing NAD Auxotrophy.</title>
        <authorList>
            <person name="Kawasaki S."/>
            <person name="Ozawa K."/>
            <person name="Mori T."/>
            <person name="Yamamoto A."/>
            <person name="Ito M."/>
            <person name="Ohkuma M."/>
            <person name="Sakamoto M."/>
            <person name="Matsutani M."/>
        </authorList>
    </citation>
    <scope>NUCLEOTIDE SEQUENCE [LARGE SCALE GENOMIC DNA]</scope>
    <source>
        <strain evidence="2 3">XA3</strain>
    </source>
</reference>
<dbReference type="PROSITE" id="PS00092">
    <property type="entry name" value="N6_MTASE"/>
    <property type="match status" value="1"/>
</dbReference>
<dbReference type="EMBL" id="AP026802">
    <property type="protein sequence ID" value="BDR57772.1"/>
    <property type="molecule type" value="Genomic_DNA"/>
</dbReference>
<sequence>MEKQTTTKSNFEFLQNNLYTQAYYDTAHDAEDLYADGKFSNEFESIRKVAENVASEILDQEFVEVDDRSTFNDRLRQIKERNLASKEVLDDFYYLKQSGNEAAHTLKKASKEDGYKGLQKMYHILVWFVRTYYDPELKVNKFVEPHQSVTYQTAERKLIYVQTADNEDGEWPQYRGLEKIGDASIPSFEMDSRPNSEDLRSAADKRVGSYMKTAGVPYNLQWAELAYRQSDHYWFRDYDVHDVLLRSGIEKKEVGEGNEWFKTDLDTAKKAIKAVKEGRSSIEAPNLNTPIKIVLRPEQSDAVKKTEQTFKKHHKMLWNAKMRFGKTLTALQLIKDEKYKHVLIMTHRPVVDQGWFDDFTKIGMGEAGYIYGSKKEGEDFSYLANTDKPFVYFASLQDLRGSELVGGTIDKNRELFNTDWDLVIIDEAHEGTQTELAQQVLDQVVQKDHTKLLELSGTPFNLMDQYEEDQVYTWDYVMEQKAKYDWSNDHPDEKNPYDGLPKVSMYTFEMQKKFDDSRFVTDERQSFNFKEFFRVDKHDQFVYEAKVKQFLDNISTPDKKTNYPFSTEDFRNQLRHTLWIMPGVKEANALEDLMNRHPVFGMDYNIVNVVRNGDNGITSESDIKRVNEAMKPDPANTKTITLTVRKLTTGVTIKPWTGVLFLSNTNSAMQYLQAAFRAQTPYSSPTFGQKTNCYIFDFAPDRALTIMAESTQLKTGVGKVTSSVQKEKMSELMNFLPIIGETGQGMKAFKVDSLLAKIKRVYAEKAVRSGFDDDSLYSDELLKIQDADLKDFDNLKAIVGTTQADKKPLKVDINHQGLSDEEYEAAVRAEKKPKKERSLEEQAAIDKMNSLKKQRKTLISILRSISIRIPLMIYGMDVELEEDVDIKKFIKNVDDQSWIEFMPKGVTKELFKQFTKYFDQDVFIEAGKIIRRRVKALDKLDPIERVEQLTAIFSTFKNPDKETVLTPWRVVNMQLGMTLGGYSFFDEHYQYETIEGKRANHWIETEYTNQIFNPESHILEINSKTGLYPLYATMSIYWQEYQKLNNEHAGKFDFGDQLDLWAKILKNNIFVIAKTPMAKAITQRTLSGFRGLDTNIEFVKNIVEDSKKDVDEEAKKIKGMLNNMKFDVVIGNPPYQDESRGDNDKFAPPIYNEFMELSYKLSDLVILITPARFLFGTGSTPKNWNRKMLSDNHFKIIKYVSDSSSVFPKTDIKGGVVITLYDKEHFFSSIHDLYNPAGIFVPYTSLVSIMKKVLNKTTNMGLDKIVYAAETYKFTDLMHKEHPSVVNRLSNGHKYDLKSNVFDNLNDIFFEFIPNDNKSYIKIYGIGNKHRTYRYIRKDYILSGPNFNNWKVYLPNANGSGSLGEVISSPFIGKPGTGNTQTFISIGNFNSEYEANSTLKYIKTKFARTMLGILKVTQNGNKDAWRLIPLQDFTPNSDIDWSKSITEIDQQLYRKYDLSEDEINFIETKVQAMD</sequence>
<dbReference type="GO" id="GO:0005524">
    <property type="term" value="F:ATP binding"/>
    <property type="evidence" value="ECO:0007669"/>
    <property type="project" value="InterPro"/>
</dbReference>
<dbReference type="Pfam" id="PF04851">
    <property type="entry name" value="ResIII"/>
    <property type="match status" value="1"/>
</dbReference>
<keyword evidence="2" id="KW-0378">Hydrolase</keyword>
<protein>
    <submittedName>
        <fullName evidence="2">Restriction endonuclease</fullName>
    </submittedName>
</protein>
<dbReference type="SUPFAM" id="SSF52540">
    <property type="entry name" value="P-loop containing nucleoside triphosphate hydrolases"/>
    <property type="match status" value="1"/>
</dbReference>
<organism evidence="2 3">
    <name type="scientific">Xylocopilactobacillus apicola</name>
    <dbReference type="NCBI Taxonomy" id="2932184"/>
    <lineage>
        <taxon>Bacteria</taxon>
        <taxon>Bacillati</taxon>
        <taxon>Bacillota</taxon>
        <taxon>Bacilli</taxon>
        <taxon>Lactobacillales</taxon>
        <taxon>Lactobacillaceae</taxon>
        <taxon>Xylocopilactobacillus</taxon>
    </lineage>
</organism>
<dbReference type="InterPro" id="IPR029063">
    <property type="entry name" value="SAM-dependent_MTases_sf"/>
</dbReference>
<dbReference type="SUPFAM" id="SSF53335">
    <property type="entry name" value="S-adenosyl-L-methionine-dependent methyltransferases"/>
    <property type="match status" value="1"/>
</dbReference>
<dbReference type="PROSITE" id="PS51192">
    <property type="entry name" value="HELICASE_ATP_BIND_1"/>
    <property type="match status" value="1"/>
</dbReference>
<dbReference type="KEGG" id="xap:XA3_02130"/>
<dbReference type="GO" id="GO:0005829">
    <property type="term" value="C:cytosol"/>
    <property type="evidence" value="ECO:0007669"/>
    <property type="project" value="TreeGrafter"/>
</dbReference>
<dbReference type="Pfam" id="PF07669">
    <property type="entry name" value="Eco57I"/>
    <property type="match status" value="1"/>
</dbReference>
<name>A0AAU9CUV1_9LACO</name>
<feature type="domain" description="Helicase ATP-binding" evidence="1">
    <location>
        <begin position="307"/>
        <end position="477"/>
    </location>
</feature>
<keyword evidence="2" id="KW-0540">Nuclease</keyword>
<dbReference type="SMART" id="SM00487">
    <property type="entry name" value="DEXDc"/>
    <property type="match status" value="1"/>
</dbReference>
<dbReference type="InterPro" id="IPR027417">
    <property type="entry name" value="P-loop_NTPase"/>
</dbReference>
<dbReference type="GO" id="GO:0004519">
    <property type="term" value="F:endonuclease activity"/>
    <property type="evidence" value="ECO:0007669"/>
    <property type="project" value="UniProtKB-KW"/>
</dbReference>